<dbReference type="InterPro" id="IPR055834">
    <property type="entry name" value="DUF7411"/>
</dbReference>
<dbReference type="Gene3D" id="3.40.50.620">
    <property type="entry name" value="HUPs"/>
    <property type="match status" value="1"/>
</dbReference>
<protein>
    <submittedName>
        <fullName evidence="1">Alpha hydrolase</fullName>
    </submittedName>
</protein>
<dbReference type="GO" id="GO:0016787">
    <property type="term" value="F:hydrolase activity"/>
    <property type="evidence" value="ECO:0007669"/>
    <property type="project" value="UniProtKB-KW"/>
</dbReference>
<dbReference type="Pfam" id="PF24167">
    <property type="entry name" value="DUF7411"/>
    <property type="match status" value="1"/>
</dbReference>
<dbReference type="NCBIfam" id="NF011155">
    <property type="entry name" value="PRK14561.1"/>
    <property type="match status" value="1"/>
</dbReference>
<dbReference type="SUPFAM" id="SSF52402">
    <property type="entry name" value="Adenine nucleotide alpha hydrolases-like"/>
    <property type="match status" value="1"/>
</dbReference>
<comment type="caution">
    <text evidence="1">The sequence shown here is derived from an EMBL/GenBank/DDBJ whole genome shotgun (WGS) entry which is preliminary data.</text>
</comment>
<dbReference type="RefSeq" id="WP_267638295.1">
    <property type="nucleotide sequence ID" value="NZ_JAODIY010000013.1"/>
</dbReference>
<proteinExistence type="predicted"/>
<dbReference type="Proteomes" id="UP001596414">
    <property type="component" value="Unassembled WGS sequence"/>
</dbReference>
<accession>A0ABD5X4K2</accession>
<organism evidence="1 2">
    <name type="scientific">Halovenus rubra</name>
    <dbReference type="NCBI Taxonomy" id="869890"/>
    <lineage>
        <taxon>Archaea</taxon>
        <taxon>Methanobacteriati</taxon>
        <taxon>Methanobacteriota</taxon>
        <taxon>Stenosarchaea group</taxon>
        <taxon>Halobacteria</taxon>
        <taxon>Halobacteriales</taxon>
        <taxon>Haloarculaceae</taxon>
        <taxon>Halovenus</taxon>
    </lineage>
</organism>
<dbReference type="InterPro" id="IPR014729">
    <property type="entry name" value="Rossmann-like_a/b/a_fold"/>
</dbReference>
<reference evidence="1 2" key="1">
    <citation type="journal article" date="2014" name="Int. J. Syst. Evol. Microbiol.">
        <title>Complete genome sequence of Corynebacterium casei LMG S-19264T (=DSM 44701T), isolated from a smear-ripened cheese.</title>
        <authorList>
            <consortium name="US DOE Joint Genome Institute (JGI-PGF)"/>
            <person name="Walter F."/>
            <person name="Albersmeier A."/>
            <person name="Kalinowski J."/>
            <person name="Ruckert C."/>
        </authorList>
    </citation>
    <scope>NUCLEOTIDE SEQUENCE [LARGE SCALE GENOMIC DNA]</scope>
    <source>
        <strain evidence="1 2">CGMCC 4.7215</strain>
    </source>
</reference>
<name>A0ABD5X4K2_9EURY</name>
<gene>
    <name evidence="1" type="ORF">ACFQJ7_02610</name>
</gene>
<sequence length="197" mass="21395">MDVGVLYSGGKDSTLAALLLEPFGNVTLLCCTFGVTNDYEHAQEAGSSVGFETQRVDLDSGVATAAAEQIVDDGYPRNGIQTIHEHAVEHVADLAFDAVADGTRRDDRVPTISRPLAQSVEDRYDVSYLAPLAGIGRKAIDSMVEAKLRTETGPSPEIPKGDYEAEVRTLIAAEYSDNRVEDLFPEHTQSRVRGRQK</sequence>
<keyword evidence="1" id="KW-0378">Hydrolase</keyword>
<dbReference type="AlphaFoldDB" id="A0ABD5X4K2"/>
<dbReference type="EMBL" id="JBHSZQ010000002">
    <property type="protein sequence ID" value="MFC7124932.1"/>
    <property type="molecule type" value="Genomic_DNA"/>
</dbReference>
<evidence type="ECO:0000313" key="2">
    <source>
        <dbReference type="Proteomes" id="UP001596414"/>
    </source>
</evidence>
<evidence type="ECO:0000313" key="1">
    <source>
        <dbReference type="EMBL" id="MFC7124932.1"/>
    </source>
</evidence>